<name>A0A7W8QJX5_9ACTN</name>
<reference evidence="2 3" key="1">
    <citation type="submission" date="2020-08" db="EMBL/GenBank/DDBJ databases">
        <title>Sequencing the genomes of 1000 actinobacteria strains.</title>
        <authorList>
            <person name="Klenk H.-P."/>
        </authorList>
    </citation>
    <scope>NUCLEOTIDE SEQUENCE [LARGE SCALE GENOMIC DNA]</scope>
    <source>
        <strain evidence="2 3">DSM 44551</strain>
    </source>
</reference>
<protein>
    <submittedName>
        <fullName evidence="2">Uncharacterized protein</fullName>
    </submittedName>
</protein>
<accession>A0A7W8QJX5</accession>
<sequence>MTDPAHYPVRLDFDFVVGLNRRALRVVAYAALMTDRCPPFRLDSGGPAPGSGPAPPPAGCRGRRARGSVQRARGCSDPVLPWSAGRVRSSRW</sequence>
<keyword evidence="3" id="KW-1185">Reference proteome</keyword>
<dbReference type="Proteomes" id="UP000572635">
    <property type="component" value="Unassembled WGS sequence"/>
</dbReference>
<dbReference type="EMBL" id="JACHDB010000001">
    <property type="protein sequence ID" value="MBB5431145.1"/>
    <property type="molecule type" value="Genomic_DNA"/>
</dbReference>
<evidence type="ECO:0000256" key="1">
    <source>
        <dbReference type="SAM" id="MobiDB-lite"/>
    </source>
</evidence>
<feature type="region of interest" description="Disordered" evidence="1">
    <location>
        <begin position="41"/>
        <end position="76"/>
    </location>
</feature>
<proteinExistence type="predicted"/>
<organism evidence="2 3">
    <name type="scientific">Nocardiopsis composta</name>
    <dbReference type="NCBI Taxonomy" id="157465"/>
    <lineage>
        <taxon>Bacteria</taxon>
        <taxon>Bacillati</taxon>
        <taxon>Actinomycetota</taxon>
        <taxon>Actinomycetes</taxon>
        <taxon>Streptosporangiales</taxon>
        <taxon>Nocardiopsidaceae</taxon>
        <taxon>Nocardiopsis</taxon>
    </lineage>
</organism>
<comment type="caution">
    <text evidence="2">The sequence shown here is derived from an EMBL/GenBank/DDBJ whole genome shotgun (WGS) entry which is preliminary data.</text>
</comment>
<evidence type="ECO:0000313" key="2">
    <source>
        <dbReference type="EMBL" id="MBB5431145.1"/>
    </source>
</evidence>
<gene>
    <name evidence="2" type="ORF">HDA36_001229</name>
</gene>
<evidence type="ECO:0000313" key="3">
    <source>
        <dbReference type="Proteomes" id="UP000572635"/>
    </source>
</evidence>
<dbReference type="AlphaFoldDB" id="A0A7W8QJX5"/>